<protein>
    <submittedName>
        <fullName evidence="1">Uncharacterized protein</fullName>
    </submittedName>
</protein>
<dbReference type="GeneID" id="60872780"/>
<name>S1RL28_9ENTE</name>
<reference evidence="1 2" key="1">
    <citation type="submission" date="2013-10" db="EMBL/GenBank/DDBJ databases">
        <title>The Genome Sequence of Enterococcus cecorum DSM 20682 (= ATCC 43198) (Illumina assembly).</title>
        <authorList>
            <consortium name="The Broad Institute Genomics Platform"/>
            <consortium name="The Broad Institute Genome Sequencing Center for Infectious Disease"/>
            <person name="Earl A."/>
            <person name="Russ C."/>
            <person name="Gilmore M."/>
            <person name="Surin D."/>
            <person name="Walker B."/>
            <person name="Young S."/>
            <person name="Zeng Q."/>
            <person name="Gargeya S."/>
            <person name="Fitzgerald M."/>
            <person name="Haas B."/>
            <person name="Abouelleil A."/>
            <person name="Allen A.W."/>
            <person name="Alvarado L."/>
            <person name="Arachchi H.M."/>
            <person name="Berlin A.M."/>
            <person name="Chapman S.B."/>
            <person name="Gainer-Dewar J."/>
            <person name="Goldberg J."/>
            <person name="Griggs A."/>
            <person name="Gujja S."/>
            <person name="Hansen M."/>
            <person name="Howarth C."/>
            <person name="Imamovic A."/>
            <person name="Ireland A."/>
            <person name="Larimer J."/>
            <person name="McCowan C."/>
            <person name="Murphy C."/>
            <person name="Pearson M."/>
            <person name="Poon T.W."/>
            <person name="Priest M."/>
            <person name="Roberts A."/>
            <person name="Saif S."/>
            <person name="Shea T."/>
            <person name="Sisk P."/>
            <person name="Sykes S."/>
            <person name="Wortman J."/>
            <person name="Nusbaum C."/>
            <person name="Birren B."/>
        </authorList>
    </citation>
    <scope>NUCLEOTIDE SEQUENCE [LARGE SCALE GENOMIC DNA]</scope>
    <source>
        <strain evidence="1 2">ATCC 43198</strain>
    </source>
</reference>
<dbReference type="eggNOG" id="COG1762">
    <property type="taxonomic scope" value="Bacteria"/>
</dbReference>
<dbReference type="PANTHER" id="PTHR47738:SF3">
    <property type="entry name" value="PHOSPHOTRANSFERASE SYSTEM MANNITOL_FRUCTOSE-SPECIFIC IIA DOMAIN CONTAINING PROTEIN"/>
    <property type="match status" value="1"/>
</dbReference>
<dbReference type="HOGENOM" id="CLU_072531_6_0_9"/>
<dbReference type="InterPro" id="IPR002178">
    <property type="entry name" value="PTS_EIIA_type-2_dom"/>
</dbReference>
<dbReference type="RefSeq" id="WP_016250604.1">
    <property type="nucleotide sequence ID" value="NZ_ASWI01000003.1"/>
</dbReference>
<dbReference type="InterPro" id="IPR051541">
    <property type="entry name" value="PTS_SugarTrans_NitroReg"/>
</dbReference>
<dbReference type="PATRIC" id="fig|1121864.4.peg.404"/>
<dbReference type="AlphaFoldDB" id="S1RL28"/>
<proteinExistence type="predicted"/>
<accession>S1RL28</accession>
<gene>
    <name evidence="1" type="ORF">OMO_01653</name>
</gene>
<dbReference type="Gene3D" id="3.40.930.10">
    <property type="entry name" value="Mannitol-specific EII, Chain A"/>
    <property type="match status" value="1"/>
</dbReference>
<dbReference type="EMBL" id="AHYS01000006">
    <property type="protein sequence ID" value="ESK61590.1"/>
    <property type="molecule type" value="Genomic_DNA"/>
</dbReference>
<dbReference type="Pfam" id="PF00359">
    <property type="entry name" value="PTS_EIIA_2"/>
    <property type="match status" value="1"/>
</dbReference>
<dbReference type="PROSITE" id="PS51094">
    <property type="entry name" value="PTS_EIIA_TYPE_2"/>
    <property type="match status" value="1"/>
</dbReference>
<dbReference type="PANTHER" id="PTHR47738">
    <property type="entry name" value="PTS SYSTEM FRUCTOSE-LIKE EIIA COMPONENT-RELATED"/>
    <property type="match status" value="1"/>
</dbReference>
<comment type="caution">
    <text evidence="1">The sequence shown here is derived from an EMBL/GenBank/DDBJ whole genome shotgun (WGS) entry which is preliminary data.</text>
</comment>
<dbReference type="OrthoDB" id="370976at2"/>
<dbReference type="CDD" id="cd00211">
    <property type="entry name" value="PTS_IIA_fru"/>
    <property type="match status" value="1"/>
</dbReference>
<keyword evidence="2" id="KW-1185">Reference proteome</keyword>
<dbReference type="SUPFAM" id="SSF55804">
    <property type="entry name" value="Phoshotransferase/anion transport protein"/>
    <property type="match status" value="1"/>
</dbReference>
<evidence type="ECO:0000313" key="2">
    <source>
        <dbReference type="Proteomes" id="UP000017415"/>
    </source>
</evidence>
<organism evidence="1 2">
    <name type="scientific">Enterococcus cecorum DSM 20682 = ATCC 43198</name>
    <dbReference type="NCBI Taxonomy" id="1121864"/>
    <lineage>
        <taxon>Bacteria</taxon>
        <taxon>Bacillati</taxon>
        <taxon>Bacillota</taxon>
        <taxon>Bacilli</taxon>
        <taxon>Lactobacillales</taxon>
        <taxon>Enterococcaceae</taxon>
        <taxon>Enterococcus</taxon>
    </lineage>
</organism>
<dbReference type="InterPro" id="IPR016152">
    <property type="entry name" value="PTrfase/Anion_transptr"/>
</dbReference>
<evidence type="ECO:0000313" key="1">
    <source>
        <dbReference type="EMBL" id="ESK61590.1"/>
    </source>
</evidence>
<sequence>MEFYEMFKEELVSINVEVDSKEQLFSYVAKRLKEGRYVKDSYLEGITKREEEFPTGLITKNLNIALPHSDPEHIREPFIYVVRINNNVTVKQMGDNQEMKVKDFFFLGIKEPSGQVGVLQSLMNLFMNDDFVKEYIEAQSQEEIFNTIKKYFK</sequence>
<dbReference type="Proteomes" id="UP000017415">
    <property type="component" value="Unassembled WGS sequence"/>
</dbReference>